<dbReference type="InterPro" id="IPR036875">
    <property type="entry name" value="Znf_CCHC_sf"/>
</dbReference>
<dbReference type="PANTHER" id="PTHR23002">
    <property type="entry name" value="ZINC FINGER CCHC DOMAIN CONTAINING PROTEIN"/>
    <property type="match status" value="1"/>
</dbReference>
<evidence type="ECO:0000256" key="3">
    <source>
        <dbReference type="SAM" id="SignalP"/>
    </source>
</evidence>
<dbReference type="SUPFAM" id="SSF57756">
    <property type="entry name" value="Retrovirus zinc finger-like domains"/>
    <property type="match status" value="2"/>
</dbReference>
<accession>A0A7C8NSK9</accession>
<dbReference type="InterPro" id="IPR001878">
    <property type="entry name" value="Znf_CCHC"/>
</dbReference>
<dbReference type="SMART" id="SM00343">
    <property type="entry name" value="ZnF_C2HC"/>
    <property type="match status" value="5"/>
</dbReference>
<dbReference type="Proteomes" id="UP000480548">
    <property type="component" value="Unassembled WGS sequence"/>
</dbReference>
<dbReference type="Gene3D" id="4.10.60.10">
    <property type="entry name" value="Zinc finger, CCHC-type"/>
    <property type="match status" value="3"/>
</dbReference>
<feature type="domain" description="CCHC-type" evidence="4">
    <location>
        <begin position="77"/>
        <end position="91"/>
    </location>
</feature>
<feature type="domain" description="CCHC-type" evidence="4">
    <location>
        <begin position="194"/>
        <end position="209"/>
    </location>
</feature>
<dbReference type="InterPro" id="IPR051714">
    <property type="entry name" value="Znf_CCHC_NABP"/>
</dbReference>
<comment type="caution">
    <text evidence="5">The sequence shown here is derived from an EMBL/GenBank/DDBJ whole genome shotgun (WGS) entry which is preliminary data.</text>
</comment>
<proteinExistence type="predicted"/>
<feature type="domain" description="CCHC-type" evidence="4">
    <location>
        <begin position="165"/>
        <end position="179"/>
    </location>
</feature>
<feature type="domain" description="CCHC-type" evidence="4">
    <location>
        <begin position="103"/>
        <end position="118"/>
    </location>
</feature>
<dbReference type="Pfam" id="PF00098">
    <property type="entry name" value="zf-CCHC"/>
    <property type="match status" value="5"/>
</dbReference>
<evidence type="ECO:0000313" key="5">
    <source>
        <dbReference type="EMBL" id="KAF3129796.1"/>
    </source>
</evidence>
<protein>
    <recommendedName>
        <fullName evidence="4">CCHC-type domain-containing protein</fullName>
    </recommendedName>
</protein>
<keyword evidence="1" id="KW-0479">Metal-binding</keyword>
<dbReference type="PROSITE" id="PS50158">
    <property type="entry name" value="ZF_CCHC"/>
    <property type="match status" value="5"/>
</dbReference>
<dbReference type="EMBL" id="WIQZ01000059">
    <property type="protein sequence ID" value="KAF3129796.1"/>
    <property type="molecule type" value="Genomic_DNA"/>
</dbReference>
<feature type="domain" description="CCHC-type" evidence="4">
    <location>
        <begin position="146"/>
        <end position="159"/>
    </location>
</feature>
<evidence type="ECO:0000256" key="2">
    <source>
        <dbReference type="SAM" id="MobiDB-lite"/>
    </source>
</evidence>
<evidence type="ECO:0000256" key="1">
    <source>
        <dbReference type="PROSITE-ProRule" id="PRU00047"/>
    </source>
</evidence>
<organism evidence="5 6">
    <name type="scientific">Orbilia oligospora</name>
    <name type="common">Nematode-trapping fungus</name>
    <name type="synonym">Arthrobotrys oligospora</name>
    <dbReference type="NCBI Taxonomy" id="2813651"/>
    <lineage>
        <taxon>Eukaryota</taxon>
        <taxon>Fungi</taxon>
        <taxon>Dikarya</taxon>
        <taxon>Ascomycota</taxon>
        <taxon>Pezizomycotina</taxon>
        <taxon>Orbiliomycetes</taxon>
        <taxon>Orbiliales</taxon>
        <taxon>Orbiliaceae</taxon>
        <taxon>Orbilia</taxon>
    </lineage>
</organism>
<feature type="compositionally biased region" description="Low complexity" evidence="2">
    <location>
        <begin position="210"/>
        <end position="246"/>
    </location>
</feature>
<keyword evidence="1" id="KW-0863">Zinc-finger</keyword>
<reference evidence="5 6" key="1">
    <citation type="submission" date="2019-06" db="EMBL/GenBank/DDBJ databases">
        <authorList>
            <person name="Palmer J.M."/>
        </authorList>
    </citation>
    <scope>NUCLEOTIDE SEQUENCE [LARGE SCALE GENOMIC DNA]</scope>
    <source>
        <strain evidence="5 6">TWF703</strain>
    </source>
</reference>
<dbReference type="AlphaFoldDB" id="A0A7C8NSK9"/>
<keyword evidence="1" id="KW-0862">Zinc</keyword>
<name>A0A7C8NSK9_ORBOL</name>
<feature type="chain" id="PRO_5028867211" description="CCHC-type domain-containing protein" evidence="3">
    <location>
        <begin position="26"/>
        <end position="246"/>
    </location>
</feature>
<evidence type="ECO:0000259" key="4">
    <source>
        <dbReference type="PROSITE" id="PS50158"/>
    </source>
</evidence>
<gene>
    <name evidence="5" type="ORF">TWF703_008534</name>
</gene>
<dbReference type="GO" id="GO:0003676">
    <property type="term" value="F:nucleic acid binding"/>
    <property type="evidence" value="ECO:0007669"/>
    <property type="project" value="InterPro"/>
</dbReference>
<dbReference type="GO" id="GO:0008270">
    <property type="term" value="F:zinc ion binding"/>
    <property type="evidence" value="ECO:0007669"/>
    <property type="project" value="UniProtKB-KW"/>
</dbReference>
<sequence length="246" mass="26234">MRLFAMYAGLLGILLKSAPLQRGSAITDTSLTLVRIQEPLRVWPQLFVKLVKFLGWPKYRRIATINTNVISFAAKQCYHCQGLGHVQADCPTLRINGGATSGRCYSCGQPGHLARNCPGNQRFQSGGFNGRNNMRGYASAPRPATCYKCGGPNHYARDCQAQAMKCYACGKLGHISRDCTAPNGGPLNTAGKTCYRCGEAGHISRDCPQNAATSNDNAGTATTNNTTATTNATDATPTPVAPAQTT</sequence>
<dbReference type="FunFam" id="4.10.60.10:FF:000012">
    <property type="entry name" value="Cellular nucleic acid-binding protein"/>
    <property type="match status" value="1"/>
</dbReference>
<feature type="region of interest" description="Disordered" evidence="2">
    <location>
        <begin position="208"/>
        <end position="246"/>
    </location>
</feature>
<dbReference type="FunFam" id="4.10.60.10:FF:000085">
    <property type="entry name" value="Zinc knuckle nucleic acid binding protein, putative"/>
    <property type="match status" value="1"/>
</dbReference>
<keyword evidence="3" id="KW-0732">Signal</keyword>
<feature type="signal peptide" evidence="3">
    <location>
        <begin position="1"/>
        <end position="25"/>
    </location>
</feature>
<evidence type="ECO:0000313" key="6">
    <source>
        <dbReference type="Proteomes" id="UP000480548"/>
    </source>
</evidence>